<organism evidence="2 3">
    <name type="scientific">Iphiclides podalirius</name>
    <name type="common">scarce swallowtail</name>
    <dbReference type="NCBI Taxonomy" id="110791"/>
    <lineage>
        <taxon>Eukaryota</taxon>
        <taxon>Metazoa</taxon>
        <taxon>Ecdysozoa</taxon>
        <taxon>Arthropoda</taxon>
        <taxon>Hexapoda</taxon>
        <taxon>Insecta</taxon>
        <taxon>Pterygota</taxon>
        <taxon>Neoptera</taxon>
        <taxon>Endopterygota</taxon>
        <taxon>Lepidoptera</taxon>
        <taxon>Glossata</taxon>
        <taxon>Ditrysia</taxon>
        <taxon>Papilionoidea</taxon>
        <taxon>Papilionidae</taxon>
        <taxon>Papilioninae</taxon>
        <taxon>Iphiclides</taxon>
    </lineage>
</organism>
<keyword evidence="1" id="KW-0732">Signal</keyword>
<keyword evidence="3" id="KW-1185">Reference proteome</keyword>
<feature type="chain" id="PRO_5045076302" evidence="1">
    <location>
        <begin position="19"/>
        <end position="291"/>
    </location>
</feature>
<name>A0ABN8IC58_9NEOP</name>
<dbReference type="EMBL" id="OW152833">
    <property type="protein sequence ID" value="CAH2054298.1"/>
    <property type="molecule type" value="Genomic_DNA"/>
</dbReference>
<evidence type="ECO:0000313" key="2">
    <source>
        <dbReference type="EMBL" id="CAH2054298.1"/>
    </source>
</evidence>
<feature type="non-terminal residue" evidence="2">
    <location>
        <position position="1"/>
    </location>
</feature>
<gene>
    <name evidence="2" type="ORF">IPOD504_LOCUS8567</name>
</gene>
<protein>
    <submittedName>
        <fullName evidence="2">Uncharacterized protein</fullName>
    </submittedName>
</protein>
<feature type="signal peptide" evidence="1">
    <location>
        <begin position="1"/>
        <end position="18"/>
    </location>
</feature>
<evidence type="ECO:0000313" key="3">
    <source>
        <dbReference type="Proteomes" id="UP000837857"/>
    </source>
</evidence>
<accession>A0ABN8IC58</accession>
<evidence type="ECO:0000256" key="1">
    <source>
        <dbReference type="SAM" id="SignalP"/>
    </source>
</evidence>
<proteinExistence type="predicted"/>
<sequence>MRPRLLPLLLLATTLSDAGETRIELPPVLIECGLNDIAVILVPAVGGSDVRYELTRPDGEVVKLDHIDHTRREGSSDVTNLKNQSVSVGREGNASSDVIAPTFYPTFDSRPDIGRNVTRGDVIDADYHQLTLKFEVFNVNRKGGNATDIFAGYQMRMKRNDFMVGPLGDGDLGNWVLSVFCTDSKGAPVELFQVMSFVIVEPVPARASNLELKEGATFEPSFAYPIRGLESCELRGPRASDRPYGRDRALDYCGYAVPNVTEDDQGVWTIVGVGAIVYEATVRLKVHNKSL</sequence>
<dbReference type="Proteomes" id="UP000837857">
    <property type="component" value="Chromosome 21"/>
</dbReference>
<reference evidence="2" key="1">
    <citation type="submission" date="2022-03" db="EMBL/GenBank/DDBJ databases">
        <authorList>
            <person name="Martin H S."/>
        </authorList>
    </citation>
    <scope>NUCLEOTIDE SEQUENCE</scope>
</reference>